<proteinExistence type="inferred from homology"/>
<comment type="similarity">
    <text evidence="1">Belongs to the protein kinase superfamily. ADCK protein kinase family.</text>
</comment>
<dbReference type="EMBL" id="JAENIL010000008">
    <property type="protein sequence ID" value="MBK1876381.1"/>
    <property type="molecule type" value="Genomic_DNA"/>
</dbReference>
<sequence length="505" mass="57864">MERDANDEELGRIACQLLHVENLLPSCYAQWKPVLSSAFRYFVDHLSPSRLVPRLEKLLTDLDLTPQQRLLIFLSEMPTLQKLGQVVSRNRNLAPELREALIQLENSIRDVDPTYIFKTIRDQLGSKIERYSIQVEELIHSEASVAAVVRFSFIPPESDHRREGVFKVLKPNIGAYFWEEMSIWDGLIQNLDQSKELDLLSSVNLAEIIADIRDHLLPELEFSNEQKNLKEAKSEYANVTGIQIPELSPELCTDTITAMSYEEGVKVTEAFTNRSLERRHLANRLIQVFIAQPLFQKAEKASFLHADPHPGNLIVDEKTGNLKLIDWALVERIAPKDRHQILRIVSALFLRDDELLSNSLQNLSHSQTDQDLKTIREESHNSILQLPFIGYPHLEDVTALIDRLALKGIRFKKQLLVYRKTILTLQGVLCDLDPENTFLPAIGKYVGEKFVQEILHLHIPKMPVTSRDINSLAFSLCWMTPRIQLNLMQRLLSRTPTHQELSGVA</sequence>
<evidence type="ECO:0000256" key="1">
    <source>
        <dbReference type="ARBA" id="ARBA00009670"/>
    </source>
</evidence>
<dbReference type="Pfam" id="PF03109">
    <property type="entry name" value="ABC1"/>
    <property type="match status" value="1"/>
</dbReference>
<dbReference type="InterPro" id="IPR011009">
    <property type="entry name" value="Kinase-like_dom_sf"/>
</dbReference>
<name>A0A934VK79_9BACT</name>
<organism evidence="3 4">
    <name type="scientific">Pelagicoccus mobilis</name>
    <dbReference type="NCBI Taxonomy" id="415221"/>
    <lineage>
        <taxon>Bacteria</taxon>
        <taxon>Pseudomonadati</taxon>
        <taxon>Verrucomicrobiota</taxon>
        <taxon>Opitutia</taxon>
        <taxon>Puniceicoccales</taxon>
        <taxon>Pelagicoccaceae</taxon>
        <taxon>Pelagicoccus</taxon>
    </lineage>
</organism>
<evidence type="ECO:0000313" key="4">
    <source>
        <dbReference type="Proteomes" id="UP000617628"/>
    </source>
</evidence>
<gene>
    <name evidence="3" type="ORF">JIN87_05840</name>
</gene>
<dbReference type="InterPro" id="IPR004147">
    <property type="entry name" value="ABC1_dom"/>
</dbReference>
<evidence type="ECO:0000259" key="2">
    <source>
        <dbReference type="Pfam" id="PF03109"/>
    </source>
</evidence>
<dbReference type="AlphaFoldDB" id="A0A934VK79"/>
<dbReference type="Gene3D" id="1.10.510.10">
    <property type="entry name" value="Transferase(Phosphotransferase) domain 1"/>
    <property type="match status" value="1"/>
</dbReference>
<evidence type="ECO:0000313" key="3">
    <source>
        <dbReference type="EMBL" id="MBK1876381.1"/>
    </source>
</evidence>
<protein>
    <recommendedName>
        <fullName evidence="2">ABC1 atypical kinase-like domain-containing protein</fullName>
    </recommendedName>
</protein>
<dbReference type="Proteomes" id="UP000617628">
    <property type="component" value="Unassembled WGS sequence"/>
</dbReference>
<dbReference type="InterPro" id="IPR050154">
    <property type="entry name" value="UbiB_kinase"/>
</dbReference>
<keyword evidence="4" id="KW-1185">Reference proteome</keyword>
<feature type="domain" description="ABC1 atypical kinase-like" evidence="2">
    <location>
        <begin position="104"/>
        <end position="356"/>
    </location>
</feature>
<accession>A0A934VK79</accession>
<dbReference type="PANTHER" id="PTHR10566:SF113">
    <property type="entry name" value="PROTEIN ACTIVITY OF BC1 COMPLEX KINASE 7, CHLOROPLASTIC"/>
    <property type="match status" value="1"/>
</dbReference>
<comment type="caution">
    <text evidence="3">The sequence shown here is derived from an EMBL/GenBank/DDBJ whole genome shotgun (WGS) entry which is preliminary data.</text>
</comment>
<dbReference type="PANTHER" id="PTHR10566">
    <property type="entry name" value="CHAPERONE-ACTIVITY OF BC1 COMPLEX CABC1 -RELATED"/>
    <property type="match status" value="1"/>
</dbReference>
<reference evidence="3" key="1">
    <citation type="submission" date="2021-01" db="EMBL/GenBank/DDBJ databases">
        <title>Modified the classification status of verrucomicrobia.</title>
        <authorList>
            <person name="Feng X."/>
        </authorList>
    </citation>
    <scope>NUCLEOTIDE SEQUENCE</scope>
    <source>
        <strain evidence="3">KCTC 13126</strain>
    </source>
</reference>
<dbReference type="RefSeq" id="WP_200354595.1">
    <property type="nucleotide sequence ID" value="NZ_JAENIL010000008.1"/>
</dbReference>
<dbReference type="SUPFAM" id="SSF56112">
    <property type="entry name" value="Protein kinase-like (PK-like)"/>
    <property type="match status" value="1"/>
</dbReference>